<dbReference type="EMBL" id="RCHU02000002">
    <property type="protein sequence ID" value="KAL3604587.1"/>
    <property type="molecule type" value="Genomic_DNA"/>
</dbReference>
<reference evidence="1 2" key="1">
    <citation type="journal article" date="2024" name="Plant Biotechnol. J.">
        <title>Genome and CRISPR/Cas9 system of a widespread forest tree (Populus alba) in the world.</title>
        <authorList>
            <person name="Liu Y.J."/>
            <person name="Jiang P.F."/>
            <person name="Han X.M."/>
            <person name="Li X.Y."/>
            <person name="Wang H.M."/>
            <person name="Wang Y.J."/>
            <person name="Wang X.X."/>
            <person name="Zeng Q.Y."/>
        </authorList>
    </citation>
    <scope>NUCLEOTIDE SEQUENCE [LARGE SCALE GENOMIC DNA]</scope>
    <source>
        <strain evidence="2">cv. PAL-ZL1</strain>
    </source>
</reference>
<proteinExistence type="predicted"/>
<accession>A0ACC4CU22</accession>
<feature type="non-terminal residue" evidence="1">
    <location>
        <position position="1"/>
    </location>
</feature>
<sequence>PIPTGSVFKNKSARAFDGNSGLCGEGGGLSQCPTTDSSKSSKDNKKVLIGVIVPVCGLLVIATIFAVLLCFRKNKLLDEEAKIANNGESSKSVIWERESKFTFGDIVQATDDFNEK</sequence>
<name>A0ACC4CU22_POPAL</name>
<gene>
    <name evidence="1" type="ORF">D5086_005446</name>
</gene>
<evidence type="ECO:0000313" key="2">
    <source>
        <dbReference type="Proteomes" id="UP000309997"/>
    </source>
</evidence>
<protein>
    <submittedName>
        <fullName evidence="1">Uncharacterized protein</fullName>
    </submittedName>
</protein>
<keyword evidence="2" id="KW-1185">Reference proteome</keyword>
<organism evidence="1 2">
    <name type="scientific">Populus alba</name>
    <name type="common">White poplar</name>
    <dbReference type="NCBI Taxonomy" id="43335"/>
    <lineage>
        <taxon>Eukaryota</taxon>
        <taxon>Viridiplantae</taxon>
        <taxon>Streptophyta</taxon>
        <taxon>Embryophyta</taxon>
        <taxon>Tracheophyta</taxon>
        <taxon>Spermatophyta</taxon>
        <taxon>Magnoliopsida</taxon>
        <taxon>eudicotyledons</taxon>
        <taxon>Gunneridae</taxon>
        <taxon>Pentapetalae</taxon>
        <taxon>rosids</taxon>
        <taxon>fabids</taxon>
        <taxon>Malpighiales</taxon>
        <taxon>Salicaceae</taxon>
        <taxon>Saliceae</taxon>
        <taxon>Populus</taxon>
    </lineage>
</organism>
<comment type="caution">
    <text evidence="1">The sequence shown here is derived from an EMBL/GenBank/DDBJ whole genome shotgun (WGS) entry which is preliminary data.</text>
</comment>
<evidence type="ECO:0000313" key="1">
    <source>
        <dbReference type="EMBL" id="KAL3604587.1"/>
    </source>
</evidence>
<dbReference type="Proteomes" id="UP000309997">
    <property type="component" value="Unassembled WGS sequence"/>
</dbReference>